<keyword evidence="3" id="KW-1185">Reference proteome</keyword>
<dbReference type="AlphaFoldDB" id="A0A840CU07"/>
<dbReference type="Gene3D" id="3.40.50.720">
    <property type="entry name" value="NAD(P)-binding Rossmann-like Domain"/>
    <property type="match status" value="1"/>
</dbReference>
<evidence type="ECO:0000256" key="1">
    <source>
        <dbReference type="ARBA" id="ARBA00023002"/>
    </source>
</evidence>
<evidence type="ECO:0000313" key="2">
    <source>
        <dbReference type="EMBL" id="MBB4042371.1"/>
    </source>
</evidence>
<dbReference type="InterPro" id="IPR002347">
    <property type="entry name" value="SDR_fam"/>
</dbReference>
<keyword evidence="1" id="KW-0560">Oxidoreductase</keyword>
<evidence type="ECO:0000313" key="3">
    <source>
        <dbReference type="Proteomes" id="UP000560658"/>
    </source>
</evidence>
<dbReference type="GO" id="GO:0016491">
    <property type="term" value="F:oxidoreductase activity"/>
    <property type="evidence" value="ECO:0007669"/>
    <property type="project" value="UniProtKB-KW"/>
</dbReference>
<dbReference type="SUPFAM" id="SSF51735">
    <property type="entry name" value="NAD(P)-binding Rossmann-fold domains"/>
    <property type="match status" value="1"/>
</dbReference>
<dbReference type="InterPro" id="IPR036291">
    <property type="entry name" value="NAD(P)-bd_dom_sf"/>
</dbReference>
<dbReference type="RefSeq" id="WP_044163834.1">
    <property type="nucleotide sequence ID" value="NZ_JACIER010000001.1"/>
</dbReference>
<proteinExistence type="predicted"/>
<dbReference type="Proteomes" id="UP000560658">
    <property type="component" value="Unassembled WGS sequence"/>
</dbReference>
<comment type="caution">
    <text evidence="2">The sequence shown here is derived from an EMBL/GenBank/DDBJ whole genome shotgun (WGS) entry which is preliminary data.</text>
</comment>
<dbReference type="PANTHER" id="PTHR43157:SF31">
    <property type="entry name" value="PHOSPHATIDYLINOSITOL-GLYCAN BIOSYNTHESIS CLASS F PROTEIN"/>
    <property type="match status" value="1"/>
</dbReference>
<protein>
    <submittedName>
        <fullName evidence="2">NAD(P)-dependent dehydrogenase (Short-subunit alcohol dehydrogenase family)</fullName>
    </submittedName>
</protein>
<dbReference type="PANTHER" id="PTHR43157">
    <property type="entry name" value="PHOSPHATIDYLINOSITOL-GLYCAN BIOSYNTHESIS CLASS F PROTEIN-RELATED"/>
    <property type="match status" value="1"/>
</dbReference>
<gene>
    <name evidence="2" type="ORF">GGR06_000130</name>
</gene>
<reference evidence="2" key="1">
    <citation type="submission" date="2020-08" db="EMBL/GenBank/DDBJ databases">
        <title>Genomic Encyclopedia of Type Strains, Phase IV (KMG-IV): sequencing the most valuable type-strain genomes for metagenomic binning, comparative biology and taxonomic classification.</title>
        <authorList>
            <person name="Goeker M."/>
        </authorList>
    </citation>
    <scope>NUCLEOTIDE SEQUENCE [LARGE SCALE GENOMIC DNA]</scope>
    <source>
        <strain evidence="2">DSM 105720</strain>
    </source>
</reference>
<dbReference type="PRINTS" id="PR00081">
    <property type="entry name" value="GDHRDH"/>
</dbReference>
<dbReference type="Pfam" id="PF00106">
    <property type="entry name" value="adh_short"/>
    <property type="match status" value="1"/>
</dbReference>
<organism evidence="2 3">
    <name type="scientific">Bacteroides reticulotermitis</name>
    <dbReference type="NCBI Taxonomy" id="1133319"/>
    <lineage>
        <taxon>Bacteria</taxon>
        <taxon>Pseudomonadati</taxon>
        <taxon>Bacteroidota</taxon>
        <taxon>Bacteroidia</taxon>
        <taxon>Bacteroidales</taxon>
        <taxon>Bacteroidaceae</taxon>
        <taxon>Bacteroides</taxon>
    </lineage>
</organism>
<dbReference type="EMBL" id="JACIER010000001">
    <property type="protein sequence ID" value="MBB4042371.1"/>
    <property type="molecule type" value="Genomic_DNA"/>
</dbReference>
<sequence length="282" mass="31486">MEQKYAIITGASGGMGVEITRAVAKAGYSVIMVCYRAEKAEAVRKRLLEEEGALSLEIMLADLSSMESVHAFVGKVAERGITVSLLMNNAATMETGLHLTSEGWERTVAVNYLAPYLLTRELLPLMRPGSRIVNMVSCTYVAGRLDYPSFFSRGRKGSFRRLSVYSNTKLALLLFTLRLADELQPQGITVNAADPGVVSTDMITMRRWFDPLTDLFFRPFIRTPKQGAATAVGLLLDEDVKSVTGKLYADCRQKALAAKYGDRTRQDRLWEKTERLLKRWLS</sequence>
<name>A0A840CU07_9BACE</name>
<accession>A0A840CU07</accession>